<keyword evidence="3" id="KW-1185">Reference proteome</keyword>
<dbReference type="SUPFAM" id="SSF48452">
    <property type="entry name" value="TPR-like"/>
    <property type="match status" value="1"/>
</dbReference>
<sequence>MNKIKYTAVLLLGGLLSLSSCTDNFAGFNDTKGAYTDDLQKYDNQTNLVPFSTIQKGIIYQTGVEGTDWQYQVIQNLVADMYGGFFHDMNGAFNQNNSTYNLNNGWTSAMWTYSYGNVMPSIADSEELNTAEDWPLYHALTKVLKVTLLHRVSDYYGPILYDGFGTAAQTPQSQQEVYKRFFEDLATAINILKDYKGGVSFESADFMMPEGKRTPAQWLKFANSLRLRLAMRVSNVDPDLAKEQAQAALDAQNGGVLETSNETVGQYGIRNPLGGVSGWGEVFMNASLESFLKGYDDPRLKSYFSAAQDGRDNDGNITQTVAGVKQLTSIEGKFKGVRQGTGVGDNRYSTHSRTTITTSSKIIVMAAAEVWFLRAEAALRGFTSEDVESCYKQGVTTSFAQWDASGVSEYLESENTPADYVDTFDKNFDAKATTSITPKWDNTADNETKLERIITQKWLAIYPEGCEAWAEQRRTGYPKLFKVVVNNSSNAISTDDMIRRVFFNQDYITNNKPLYDALVSKLGGLDTGGTRLWWDTGKNNF</sequence>
<reference evidence="2 3" key="1">
    <citation type="journal article" date="2019" name="Science, e1252229">
        <title>Invertible promoters mediate bacterial phase variation, antibiotic resistance, and host adaptation in the gut.</title>
        <authorList>
            <person name="Jiang X."/>
            <person name="Hall A.B."/>
            <person name="Arthur T.D."/>
            <person name="Plichta D.R."/>
            <person name="Covington C.T."/>
            <person name="Poyet M."/>
            <person name="Crothers J."/>
            <person name="Moses P.L."/>
            <person name="Tolonen A.C."/>
            <person name="Vlamakis H."/>
            <person name="Alm E.J."/>
            <person name="Xavier R.J."/>
        </authorList>
    </citation>
    <scope>NUCLEOTIDE SEQUENCE [LARGE SCALE GENOMIC DNA]</scope>
    <source>
        <strain evidence="3">bf_0095</strain>
    </source>
</reference>
<organism evidence="2 3">
    <name type="scientific">Bacteroides intestinalis</name>
    <dbReference type="NCBI Taxonomy" id="329854"/>
    <lineage>
        <taxon>Bacteria</taxon>
        <taxon>Pseudomonadati</taxon>
        <taxon>Bacteroidota</taxon>
        <taxon>Bacteroidia</taxon>
        <taxon>Bacteroidales</taxon>
        <taxon>Bacteroidaceae</taxon>
        <taxon>Bacteroides</taxon>
    </lineage>
</organism>
<protein>
    <submittedName>
        <fullName evidence="2">SusD/RagB family nutrient-binding outer membrane lipoprotein</fullName>
    </submittedName>
</protein>
<keyword evidence="1" id="KW-0732">Signal</keyword>
<proteinExistence type="predicted"/>
<dbReference type="Pfam" id="PF12741">
    <property type="entry name" value="SusD-like"/>
    <property type="match status" value="1"/>
</dbReference>
<dbReference type="Gene3D" id="1.25.40.390">
    <property type="match status" value="1"/>
</dbReference>
<feature type="chain" id="PRO_5043182505" evidence="1">
    <location>
        <begin position="27"/>
        <end position="541"/>
    </location>
</feature>
<feature type="signal peptide" evidence="1">
    <location>
        <begin position="1"/>
        <end position="26"/>
    </location>
</feature>
<dbReference type="EMBL" id="RCXO01000001">
    <property type="protein sequence ID" value="RYT82939.1"/>
    <property type="molecule type" value="Genomic_DNA"/>
</dbReference>
<keyword evidence="2" id="KW-0449">Lipoprotein</keyword>
<dbReference type="InterPro" id="IPR011990">
    <property type="entry name" value="TPR-like_helical_dom_sf"/>
</dbReference>
<dbReference type="Proteomes" id="UP000291191">
    <property type="component" value="Unassembled WGS sequence"/>
</dbReference>
<dbReference type="OrthoDB" id="1387301at2"/>
<accession>A0A3E4L239</accession>
<evidence type="ECO:0000313" key="3">
    <source>
        <dbReference type="Proteomes" id="UP000291191"/>
    </source>
</evidence>
<dbReference type="RefSeq" id="WP_007662022.1">
    <property type="nucleotide sequence ID" value="NZ_JADMUC010000006.1"/>
</dbReference>
<name>A0A3E4L239_9BACE</name>
<gene>
    <name evidence="2" type="ORF">EAJ06_00830</name>
</gene>
<evidence type="ECO:0000313" key="2">
    <source>
        <dbReference type="EMBL" id="RYT82939.1"/>
    </source>
</evidence>
<dbReference type="AlphaFoldDB" id="A0A3E4L239"/>
<dbReference type="GeneID" id="26159083"/>
<comment type="caution">
    <text evidence="2">The sequence shown here is derived from an EMBL/GenBank/DDBJ whole genome shotgun (WGS) entry which is preliminary data.</text>
</comment>
<dbReference type="InterPro" id="IPR024302">
    <property type="entry name" value="SusD-like"/>
</dbReference>
<dbReference type="PROSITE" id="PS51257">
    <property type="entry name" value="PROKAR_LIPOPROTEIN"/>
    <property type="match status" value="1"/>
</dbReference>
<evidence type="ECO:0000256" key="1">
    <source>
        <dbReference type="SAM" id="SignalP"/>
    </source>
</evidence>